<feature type="transmembrane region" description="Helical" evidence="6">
    <location>
        <begin position="109"/>
        <end position="133"/>
    </location>
</feature>
<feature type="transmembrane region" description="Helical" evidence="6">
    <location>
        <begin position="366"/>
        <end position="385"/>
    </location>
</feature>
<feature type="transmembrane region" description="Helical" evidence="6">
    <location>
        <begin position="21"/>
        <end position="42"/>
    </location>
</feature>
<evidence type="ECO:0000259" key="7">
    <source>
        <dbReference type="PROSITE" id="PS50850"/>
    </source>
</evidence>
<dbReference type="SUPFAM" id="SSF103473">
    <property type="entry name" value="MFS general substrate transporter"/>
    <property type="match status" value="1"/>
</dbReference>
<dbReference type="InterPro" id="IPR011701">
    <property type="entry name" value="MFS"/>
</dbReference>
<accession>A0ABX3HDU8</accession>
<feature type="transmembrane region" description="Helical" evidence="6">
    <location>
        <begin position="85"/>
        <end position="103"/>
    </location>
</feature>
<protein>
    <submittedName>
        <fullName evidence="8">MFS transporter</fullName>
    </submittedName>
</protein>
<feature type="transmembrane region" description="Helical" evidence="6">
    <location>
        <begin position="145"/>
        <end position="169"/>
    </location>
</feature>
<feature type="transmembrane region" description="Helical" evidence="6">
    <location>
        <begin position="340"/>
        <end position="360"/>
    </location>
</feature>
<dbReference type="PROSITE" id="PS50850">
    <property type="entry name" value="MFS"/>
    <property type="match status" value="1"/>
</dbReference>
<organism evidence="8 9">
    <name type="scientific">Paenibacillus borealis</name>
    <dbReference type="NCBI Taxonomy" id="160799"/>
    <lineage>
        <taxon>Bacteria</taxon>
        <taxon>Bacillati</taxon>
        <taxon>Bacillota</taxon>
        <taxon>Bacilli</taxon>
        <taxon>Bacillales</taxon>
        <taxon>Paenibacillaceae</taxon>
        <taxon>Paenibacillus</taxon>
    </lineage>
</organism>
<keyword evidence="4 6" id="KW-1133">Transmembrane helix</keyword>
<dbReference type="EMBL" id="MPTB01000011">
    <property type="protein sequence ID" value="OMD48691.1"/>
    <property type="molecule type" value="Genomic_DNA"/>
</dbReference>
<evidence type="ECO:0000256" key="4">
    <source>
        <dbReference type="ARBA" id="ARBA00022989"/>
    </source>
</evidence>
<dbReference type="PROSITE" id="PS00217">
    <property type="entry name" value="SUGAR_TRANSPORT_2"/>
    <property type="match status" value="1"/>
</dbReference>
<gene>
    <name evidence="8" type="ORF">BSK56_10395</name>
</gene>
<dbReference type="PANTHER" id="PTHR23531">
    <property type="entry name" value="QUINOLENE RESISTANCE PROTEIN NORA"/>
    <property type="match status" value="1"/>
</dbReference>
<dbReference type="Proteomes" id="UP000187412">
    <property type="component" value="Unassembled WGS sequence"/>
</dbReference>
<proteinExistence type="predicted"/>
<evidence type="ECO:0000256" key="2">
    <source>
        <dbReference type="ARBA" id="ARBA00022448"/>
    </source>
</evidence>
<evidence type="ECO:0000256" key="5">
    <source>
        <dbReference type="ARBA" id="ARBA00023136"/>
    </source>
</evidence>
<feature type="transmembrane region" description="Helical" evidence="6">
    <location>
        <begin position="277"/>
        <end position="296"/>
    </location>
</feature>
<dbReference type="Pfam" id="PF07690">
    <property type="entry name" value="MFS_1"/>
    <property type="match status" value="1"/>
</dbReference>
<evidence type="ECO:0000256" key="3">
    <source>
        <dbReference type="ARBA" id="ARBA00022692"/>
    </source>
</evidence>
<name>A0ABX3HDU8_PAEBO</name>
<evidence type="ECO:0000256" key="6">
    <source>
        <dbReference type="SAM" id="Phobius"/>
    </source>
</evidence>
<keyword evidence="9" id="KW-1185">Reference proteome</keyword>
<evidence type="ECO:0000313" key="8">
    <source>
        <dbReference type="EMBL" id="OMD48691.1"/>
    </source>
</evidence>
<dbReference type="InterPro" id="IPR005829">
    <property type="entry name" value="Sugar_transporter_CS"/>
</dbReference>
<feature type="domain" description="Major facilitator superfamily (MFS) profile" evidence="7">
    <location>
        <begin position="20"/>
        <end position="389"/>
    </location>
</feature>
<keyword evidence="3 6" id="KW-0812">Transmembrane</keyword>
<comment type="subcellular location">
    <subcellularLocation>
        <location evidence="1">Cell membrane</location>
        <topology evidence="1">Multi-pass membrane protein</topology>
    </subcellularLocation>
</comment>
<dbReference type="RefSeq" id="WP_076110456.1">
    <property type="nucleotide sequence ID" value="NZ_MPTB01000011.1"/>
</dbReference>
<feature type="transmembrane region" description="Helical" evidence="6">
    <location>
        <begin position="215"/>
        <end position="236"/>
    </location>
</feature>
<dbReference type="InterPro" id="IPR052714">
    <property type="entry name" value="MFS_Exporter"/>
</dbReference>
<keyword evidence="2" id="KW-0813">Transport</keyword>
<keyword evidence="5 6" id="KW-0472">Membrane</keyword>
<dbReference type="InterPro" id="IPR020846">
    <property type="entry name" value="MFS_dom"/>
</dbReference>
<dbReference type="CDD" id="cd17489">
    <property type="entry name" value="MFS_YfcJ_like"/>
    <property type="match status" value="1"/>
</dbReference>
<evidence type="ECO:0000256" key="1">
    <source>
        <dbReference type="ARBA" id="ARBA00004651"/>
    </source>
</evidence>
<feature type="transmembrane region" description="Helical" evidence="6">
    <location>
        <begin position="54"/>
        <end position="73"/>
    </location>
</feature>
<dbReference type="Gene3D" id="1.20.1250.20">
    <property type="entry name" value="MFS general substrate transporter like domains"/>
    <property type="match status" value="1"/>
</dbReference>
<feature type="transmembrane region" description="Helical" evidence="6">
    <location>
        <begin position="175"/>
        <end position="194"/>
    </location>
</feature>
<evidence type="ECO:0000313" key="9">
    <source>
        <dbReference type="Proteomes" id="UP000187412"/>
    </source>
</evidence>
<dbReference type="PANTHER" id="PTHR23531:SF1">
    <property type="entry name" value="QUINOLENE RESISTANCE PROTEIN NORA"/>
    <property type="match status" value="1"/>
</dbReference>
<reference evidence="8 9" key="1">
    <citation type="submission" date="2016-10" db="EMBL/GenBank/DDBJ databases">
        <title>Paenibacillus species isolates.</title>
        <authorList>
            <person name="Beno S.M."/>
        </authorList>
    </citation>
    <scope>NUCLEOTIDE SEQUENCE [LARGE SCALE GENOMIC DNA]</scope>
    <source>
        <strain evidence="8 9">FSL H7-0744</strain>
    </source>
</reference>
<sequence>MQQEVQTYKKMSSEKLWSLPYVFLMVSNALLFMVFEMMLPTLPLFVRTIGGDAAQIGLVTGSFTLSAILVRIFAGVLATKINKKYLLIIGVAICTLTTGAYYLAPNVSILVAIRLVNGAGFGLASTYFATIVAEVIPKERRGEGIGYFGVGETVAISIGPMIGIMLLDLYGYQRLFLGGMAILLLSIMSIFLVKRKVTEEVPLQEVRVKLFEKRVFFPSFLVFFTGFAASGIMSYLSLYALDKNFEQVGLFFFTIAIASFIVRFFSGSLFDKYGPSIILIPGAILSLLGFFVLFNADSNPSFFIAAFLYGFGFGAIFPAIQTWCLNLVEEHQHEDAMASFYNFFDIGIGGGAVLLGLLAAKYSYQAVFLVAMICYIFFLMMYTVYKFRKNMIK</sequence>
<feature type="transmembrane region" description="Helical" evidence="6">
    <location>
        <begin position="248"/>
        <end position="265"/>
    </location>
</feature>
<feature type="transmembrane region" description="Helical" evidence="6">
    <location>
        <begin position="302"/>
        <end position="328"/>
    </location>
</feature>
<dbReference type="InterPro" id="IPR036259">
    <property type="entry name" value="MFS_trans_sf"/>
</dbReference>
<comment type="caution">
    <text evidence="8">The sequence shown here is derived from an EMBL/GenBank/DDBJ whole genome shotgun (WGS) entry which is preliminary data.</text>
</comment>